<dbReference type="KEGG" id="cpy:Cphy_1494"/>
<dbReference type="SUPFAM" id="SSF51556">
    <property type="entry name" value="Metallo-dependent hydrolases"/>
    <property type="match status" value="1"/>
</dbReference>
<evidence type="ECO:0000313" key="3">
    <source>
        <dbReference type="EMBL" id="ABX41868.1"/>
    </source>
</evidence>
<dbReference type="Proteomes" id="UP000000370">
    <property type="component" value="Chromosome"/>
</dbReference>
<dbReference type="Gene3D" id="2.30.40.10">
    <property type="entry name" value="Urease, subunit C, domain 1"/>
    <property type="match status" value="1"/>
</dbReference>
<dbReference type="OrthoDB" id="9807210at2"/>
<accession>A9KPW9</accession>
<dbReference type="PANTHER" id="PTHR43794">
    <property type="entry name" value="AMINOHYDROLASE SSNA-RELATED"/>
    <property type="match status" value="1"/>
</dbReference>
<dbReference type="InterPro" id="IPR032466">
    <property type="entry name" value="Metal_Hydrolase"/>
</dbReference>
<dbReference type="InterPro" id="IPR006680">
    <property type="entry name" value="Amidohydro-rel"/>
</dbReference>
<dbReference type="PANTHER" id="PTHR43794:SF11">
    <property type="entry name" value="AMIDOHYDROLASE-RELATED DOMAIN-CONTAINING PROTEIN"/>
    <property type="match status" value="1"/>
</dbReference>
<keyword evidence="1" id="KW-0378">Hydrolase</keyword>
<dbReference type="RefSeq" id="WP_012199522.1">
    <property type="nucleotide sequence ID" value="NC_010001.1"/>
</dbReference>
<evidence type="ECO:0000256" key="1">
    <source>
        <dbReference type="ARBA" id="ARBA00022801"/>
    </source>
</evidence>
<dbReference type="InterPro" id="IPR011059">
    <property type="entry name" value="Metal-dep_hydrolase_composite"/>
</dbReference>
<proteinExistence type="predicted"/>
<gene>
    <name evidence="3" type="ordered locus">Cphy_1494</name>
</gene>
<organism evidence="3 4">
    <name type="scientific">Lachnoclostridium phytofermentans (strain ATCC 700394 / DSM 18823 / ISDg)</name>
    <name type="common">Clostridium phytofermentans</name>
    <dbReference type="NCBI Taxonomy" id="357809"/>
    <lineage>
        <taxon>Bacteria</taxon>
        <taxon>Bacillati</taxon>
        <taxon>Bacillota</taxon>
        <taxon>Clostridia</taxon>
        <taxon>Lachnospirales</taxon>
        <taxon>Lachnospiraceae</taxon>
    </lineage>
</organism>
<evidence type="ECO:0000259" key="2">
    <source>
        <dbReference type="Pfam" id="PF01979"/>
    </source>
</evidence>
<dbReference type="GO" id="GO:0016810">
    <property type="term" value="F:hydrolase activity, acting on carbon-nitrogen (but not peptide) bonds"/>
    <property type="evidence" value="ECO:0007669"/>
    <property type="project" value="InterPro"/>
</dbReference>
<keyword evidence="4" id="KW-1185">Reference proteome</keyword>
<evidence type="ECO:0000313" key="4">
    <source>
        <dbReference type="Proteomes" id="UP000000370"/>
    </source>
</evidence>
<dbReference type="STRING" id="357809.Cphy_1494"/>
<dbReference type="NCBIfam" id="TIGR03314">
    <property type="entry name" value="Se_ssnA"/>
    <property type="match status" value="1"/>
</dbReference>
<dbReference type="eggNOG" id="COG0402">
    <property type="taxonomic scope" value="Bacteria"/>
</dbReference>
<sequence>MYLIGNGKLFTRDAKNPYMECGGIIVENNLIKEVGNFTVLKNKYPNAEIIDAKNQIIMPAFINVHNHIYSSLARGLSIKNHNPKNFLEILEGLWWNLDNHLTLENDKVSAKVTYLNCIENGVTTVFDHHASYKKTEGSLMELAEVAKEYKLRTCLCYEVSDRNGEEEMKKAVKENVDFINYANNNTSDMIKGTMGLHASFTLSDDTLRYVVEQNPEGAGYHVHIAEGMDDLEDSLSKYGVRTVERLHSMGVLGPKTVAGHCIYIDDKEIDLLKSTDTMVVHNPESNMGNAVGAPDVLKIFDKGILIGLGTDGYTNDMIESYKVANILQKHMHKDPNCAWGEIPTMLFEHNAQIANRFFQTPLGKIEEGYAADIIFVDYDPITPMDENNINSHILFGMNGMNVTTTICNGEILMRDRKLLHINKEEVMEESRREAADLWRRVNANR</sequence>
<dbReference type="HOGENOM" id="CLU_012358_2_6_9"/>
<name>A9KPW9_LACP7</name>
<dbReference type="CDD" id="cd01298">
    <property type="entry name" value="ATZ_TRZ_like"/>
    <property type="match status" value="1"/>
</dbReference>
<dbReference type="AlphaFoldDB" id="A9KPW9"/>
<reference evidence="4" key="1">
    <citation type="submission" date="2007-11" db="EMBL/GenBank/DDBJ databases">
        <title>Complete genome sequence of Clostridium phytofermentans ISDg.</title>
        <authorList>
            <person name="Leschine S.B."/>
            <person name="Warnick T.A."/>
            <person name="Blanchard J.L."/>
            <person name="Schnell D.J."/>
            <person name="Petit E.L."/>
            <person name="LaTouf W.G."/>
            <person name="Copeland A."/>
            <person name="Lucas S."/>
            <person name="Lapidus A."/>
            <person name="Barry K."/>
            <person name="Glavina del Rio T."/>
            <person name="Dalin E."/>
            <person name="Tice H."/>
            <person name="Pitluck S."/>
            <person name="Kiss H."/>
            <person name="Brettin T."/>
            <person name="Bruce D."/>
            <person name="Detter J.C."/>
            <person name="Han C."/>
            <person name="Kuske C."/>
            <person name="Schmutz J."/>
            <person name="Larimer F."/>
            <person name="Land M."/>
            <person name="Hauser L."/>
            <person name="Kyrpides N."/>
            <person name="Kim E.A."/>
            <person name="Richardson P."/>
        </authorList>
    </citation>
    <scope>NUCLEOTIDE SEQUENCE [LARGE SCALE GENOMIC DNA]</scope>
    <source>
        <strain evidence="4">ATCC 700394 / DSM 18823 / ISDg</strain>
    </source>
</reference>
<dbReference type="SUPFAM" id="SSF51338">
    <property type="entry name" value="Composite domain of metallo-dependent hydrolases"/>
    <property type="match status" value="1"/>
</dbReference>
<dbReference type="NCBIfam" id="NF005540">
    <property type="entry name" value="PRK07203.1"/>
    <property type="match status" value="1"/>
</dbReference>
<dbReference type="InterPro" id="IPR050287">
    <property type="entry name" value="MTA/SAH_deaminase"/>
</dbReference>
<dbReference type="Gene3D" id="3.20.20.140">
    <property type="entry name" value="Metal-dependent hydrolases"/>
    <property type="match status" value="1"/>
</dbReference>
<dbReference type="Pfam" id="PF01979">
    <property type="entry name" value="Amidohydro_1"/>
    <property type="match status" value="1"/>
</dbReference>
<protein>
    <submittedName>
        <fullName evidence="3">Selenium metabolism protein SsnA</fullName>
    </submittedName>
</protein>
<feature type="domain" description="Amidohydrolase-related" evidence="2">
    <location>
        <begin position="56"/>
        <end position="411"/>
    </location>
</feature>
<dbReference type="EMBL" id="CP000885">
    <property type="protein sequence ID" value="ABX41868.1"/>
    <property type="molecule type" value="Genomic_DNA"/>
</dbReference>
<dbReference type="InterPro" id="IPR017700">
    <property type="entry name" value="Aminohydrolase_SsnA"/>
</dbReference>